<gene>
    <name evidence="1" type="ORF">Pcatena_09080</name>
</gene>
<dbReference type="RefSeq" id="WP_126422053.1">
    <property type="nucleotide sequence ID" value="NZ_AP019367.1"/>
</dbReference>
<reference evidence="2" key="1">
    <citation type="submission" date="2018-11" db="EMBL/GenBank/DDBJ databases">
        <title>Comparative genomics of Parolsenella catena and Libanicoccus massiliensis: Reclassification of Libanicoccus massiliensis as Parolsenella massiliensis comb. nov.</title>
        <authorList>
            <person name="Sakamoto M."/>
            <person name="Ikeyama N."/>
            <person name="Murakami T."/>
            <person name="Mori H."/>
            <person name="Yuki M."/>
            <person name="Ohkuma M."/>
        </authorList>
    </citation>
    <scope>NUCLEOTIDE SEQUENCE [LARGE SCALE GENOMIC DNA]</scope>
    <source>
        <strain evidence="2">JCM 31932</strain>
    </source>
</reference>
<evidence type="ECO:0000313" key="2">
    <source>
        <dbReference type="Proteomes" id="UP000273154"/>
    </source>
</evidence>
<dbReference type="GeneID" id="88849043"/>
<dbReference type="EMBL" id="AP019367">
    <property type="protein sequence ID" value="BBH50321.1"/>
    <property type="molecule type" value="Genomic_DNA"/>
</dbReference>
<evidence type="ECO:0008006" key="3">
    <source>
        <dbReference type="Google" id="ProtNLM"/>
    </source>
</evidence>
<dbReference type="InterPro" id="IPR003772">
    <property type="entry name" value="YceD"/>
</dbReference>
<evidence type="ECO:0000313" key="1">
    <source>
        <dbReference type="EMBL" id="BBH50321.1"/>
    </source>
</evidence>
<dbReference type="Pfam" id="PF02620">
    <property type="entry name" value="YceD"/>
    <property type="match status" value="1"/>
</dbReference>
<dbReference type="AlphaFoldDB" id="A0A3G9JXU3"/>
<dbReference type="OrthoDB" id="9790372at2"/>
<dbReference type="PANTHER" id="PTHR34374">
    <property type="entry name" value="LARGE RIBOSOMAL RNA SUBUNIT ACCUMULATION PROTEIN YCED HOMOLOG 1, CHLOROPLASTIC"/>
    <property type="match status" value="1"/>
</dbReference>
<accession>A0A3G9JXU3</accession>
<protein>
    <recommendedName>
        <fullName evidence="3">DNA-binding protein</fullName>
    </recommendedName>
</protein>
<sequence length="191" mass="20139">MDPIIISVDERLAGAGSVLPVAGHIDDDSYSVGDHDFRLPGGIDYDLVLTNAGEGILASGIVRAHVLGTCDRCLEDAEFDIASEVDEYFLFEAPAEEDLSDDEDEVDFSLVGEDHTIDLAEPIMAAIVMETPFVVLCREDCKGLCPHCGANLNEGDCGCAEKMASVDAATGPFAALAGLRLDGEDGDSAQD</sequence>
<dbReference type="Proteomes" id="UP000273154">
    <property type="component" value="Chromosome"/>
</dbReference>
<keyword evidence="2" id="KW-1185">Reference proteome</keyword>
<organism evidence="1 2">
    <name type="scientific">Parolsenella catena</name>
    <dbReference type="NCBI Taxonomy" id="2003188"/>
    <lineage>
        <taxon>Bacteria</taxon>
        <taxon>Bacillati</taxon>
        <taxon>Actinomycetota</taxon>
        <taxon>Coriobacteriia</taxon>
        <taxon>Coriobacteriales</taxon>
        <taxon>Atopobiaceae</taxon>
        <taxon>Parolsenella</taxon>
    </lineage>
</organism>
<name>A0A3G9JXU3_9ACTN</name>
<dbReference type="KEGG" id="pcat:Pcatena_09080"/>
<proteinExistence type="predicted"/>
<dbReference type="PANTHER" id="PTHR34374:SF1">
    <property type="entry name" value="LARGE RIBOSOMAL RNA SUBUNIT ACCUMULATION PROTEIN YCED HOMOLOG 1, CHLOROPLASTIC"/>
    <property type="match status" value="1"/>
</dbReference>